<dbReference type="Gramene" id="Solyc09g037083.1.1">
    <property type="protein sequence ID" value="Solyc09g037083.1.1"/>
    <property type="gene ID" value="Solyc09g037083.1"/>
</dbReference>
<reference evidence="1" key="1">
    <citation type="journal article" date="2012" name="Nature">
        <title>The tomato genome sequence provides insights into fleshy fruit evolution.</title>
        <authorList>
            <consortium name="Tomato Genome Consortium"/>
        </authorList>
    </citation>
    <scope>NUCLEOTIDE SEQUENCE [LARGE SCALE GENOMIC DNA]</scope>
    <source>
        <strain evidence="1">cv. Heinz 1706</strain>
    </source>
</reference>
<protein>
    <submittedName>
        <fullName evidence="1">Uncharacterized protein</fullName>
    </submittedName>
</protein>
<dbReference type="Proteomes" id="UP000004994">
    <property type="component" value="Chromosome 9"/>
</dbReference>
<evidence type="ECO:0000313" key="2">
    <source>
        <dbReference type="Proteomes" id="UP000004994"/>
    </source>
</evidence>
<dbReference type="AlphaFoldDB" id="A0A3Q7I111"/>
<accession>A0A3Q7I111</accession>
<dbReference type="EnsemblPlants" id="Solyc09g037083.1.1">
    <property type="protein sequence ID" value="Solyc09g037083.1.1"/>
    <property type="gene ID" value="Solyc09g037083.1"/>
</dbReference>
<organism evidence="1">
    <name type="scientific">Solanum lycopersicum</name>
    <name type="common">Tomato</name>
    <name type="synonym">Lycopersicon esculentum</name>
    <dbReference type="NCBI Taxonomy" id="4081"/>
    <lineage>
        <taxon>Eukaryota</taxon>
        <taxon>Viridiplantae</taxon>
        <taxon>Streptophyta</taxon>
        <taxon>Embryophyta</taxon>
        <taxon>Tracheophyta</taxon>
        <taxon>Spermatophyta</taxon>
        <taxon>Magnoliopsida</taxon>
        <taxon>eudicotyledons</taxon>
        <taxon>Gunneridae</taxon>
        <taxon>Pentapetalae</taxon>
        <taxon>asterids</taxon>
        <taxon>lamiids</taxon>
        <taxon>Solanales</taxon>
        <taxon>Solanaceae</taxon>
        <taxon>Solanoideae</taxon>
        <taxon>Solaneae</taxon>
        <taxon>Solanum</taxon>
        <taxon>Solanum subgen. Lycopersicon</taxon>
    </lineage>
</organism>
<evidence type="ECO:0000313" key="1">
    <source>
        <dbReference type="EnsemblPlants" id="Solyc09g037083.1.1"/>
    </source>
</evidence>
<name>A0A3Q7I111_SOLLC</name>
<sequence>MGRLREGMWGKGKGGKGVGDGVVGVMVGMVKGVRLGVWKGKGVRVGRCGFRRCRGRGGRCWGGLNGSGMGVRGGRGQGLREWGGGKGGEVPSLEGYDWSKGTLFEQRVIFLTTKSLEGLRASQLACMVVLLLNNGNSGGYSEKQPLHPL</sequence>
<dbReference type="InParanoid" id="A0A3Q7I111"/>
<reference evidence="1" key="2">
    <citation type="submission" date="2019-01" db="UniProtKB">
        <authorList>
            <consortium name="EnsemblPlants"/>
        </authorList>
    </citation>
    <scope>IDENTIFICATION</scope>
    <source>
        <strain evidence="1">cv. Heinz 1706</strain>
    </source>
</reference>
<proteinExistence type="predicted"/>
<keyword evidence="2" id="KW-1185">Reference proteome</keyword>